<dbReference type="Proteomes" id="UP000788993">
    <property type="component" value="Unassembled WGS sequence"/>
</dbReference>
<accession>A0A9P8NWN7</accession>
<comment type="caution">
    <text evidence="1">The sequence shown here is derived from an EMBL/GenBank/DDBJ whole genome shotgun (WGS) entry which is preliminary data.</text>
</comment>
<gene>
    <name evidence="1" type="ORF">OGATHE_005309</name>
</gene>
<reference evidence="1" key="2">
    <citation type="submission" date="2021-01" db="EMBL/GenBank/DDBJ databases">
        <authorList>
            <person name="Schikora-Tamarit M.A."/>
        </authorList>
    </citation>
    <scope>NUCLEOTIDE SEQUENCE</scope>
    <source>
        <strain evidence="1">NCAIM Y.01608</strain>
    </source>
</reference>
<protein>
    <submittedName>
        <fullName evidence="1">Uncharacterized protein</fullName>
    </submittedName>
</protein>
<dbReference type="EMBL" id="JAEUBD010001468">
    <property type="protein sequence ID" value="KAH3660977.1"/>
    <property type="molecule type" value="Genomic_DNA"/>
</dbReference>
<evidence type="ECO:0000313" key="2">
    <source>
        <dbReference type="Proteomes" id="UP000788993"/>
    </source>
</evidence>
<proteinExistence type="predicted"/>
<dbReference type="AlphaFoldDB" id="A0A9P8NWN7"/>
<reference evidence="1" key="1">
    <citation type="journal article" date="2021" name="Open Biol.">
        <title>Shared evolutionary footprints suggest mitochondrial oxidative damage underlies multiple complex I losses in fungi.</title>
        <authorList>
            <person name="Schikora-Tamarit M.A."/>
            <person name="Marcet-Houben M."/>
            <person name="Nosek J."/>
            <person name="Gabaldon T."/>
        </authorList>
    </citation>
    <scope>NUCLEOTIDE SEQUENCE</scope>
    <source>
        <strain evidence="1">NCAIM Y.01608</strain>
    </source>
</reference>
<name>A0A9P8NWN7_9ASCO</name>
<sequence length="108" mass="12305">MMVQVGRYPVQSFATDSRGRIRRFLAASRFVGYFQVVEFAFAASRTRHFARLQGPCFAWFVVVAPDFPVVEVEKLEAYPSADTIAADNLDRKEQTPRYLVCHTVRAAE</sequence>
<evidence type="ECO:0000313" key="1">
    <source>
        <dbReference type="EMBL" id="KAH3660977.1"/>
    </source>
</evidence>
<organism evidence="1 2">
    <name type="scientific">Ogataea polymorpha</name>
    <dbReference type="NCBI Taxonomy" id="460523"/>
    <lineage>
        <taxon>Eukaryota</taxon>
        <taxon>Fungi</taxon>
        <taxon>Dikarya</taxon>
        <taxon>Ascomycota</taxon>
        <taxon>Saccharomycotina</taxon>
        <taxon>Pichiomycetes</taxon>
        <taxon>Pichiales</taxon>
        <taxon>Pichiaceae</taxon>
        <taxon>Ogataea</taxon>
    </lineage>
</organism>
<keyword evidence="2" id="KW-1185">Reference proteome</keyword>